<dbReference type="PROSITE" id="PS51808">
    <property type="entry name" value="CHCH"/>
    <property type="match status" value="1"/>
</dbReference>
<feature type="region of interest" description="Disordered" evidence="2">
    <location>
        <begin position="1"/>
        <end position="24"/>
    </location>
</feature>
<organism evidence="3 4">
    <name type="scientific">Gossypium anomalum</name>
    <dbReference type="NCBI Taxonomy" id="47600"/>
    <lineage>
        <taxon>Eukaryota</taxon>
        <taxon>Viridiplantae</taxon>
        <taxon>Streptophyta</taxon>
        <taxon>Embryophyta</taxon>
        <taxon>Tracheophyta</taxon>
        <taxon>Spermatophyta</taxon>
        <taxon>Magnoliopsida</taxon>
        <taxon>eudicotyledons</taxon>
        <taxon>Gunneridae</taxon>
        <taxon>Pentapetalae</taxon>
        <taxon>rosids</taxon>
        <taxon>malvids</taxon>
        <taxon>Malvales</taxon>
        <taxon>Malvaceae</taxon>
        <taxon>Malvoideae</taxon>
        <taxon>Gossypium</taxon>
    </lineage>
</organism>
<feature type="coiled-coil region" evidence="1">
    <location>
        <begin position="188"/>
        <end position="226"/>
    </location>
</feature>
<comment type="caution">
    <text evidence="3">The sequence shown here is derived from an EMBL/GenBank/DDBJ whole genome shotgun (WGS) entry which is preliminary data.</text>
</comment>
<reference evidence="3 4" key="1">
    <citation type="journal article" date="2021" name="bioRxiv">
        <title>The Gossypium anomalum genome as a resource for cotton improvement and evolutionary analysis of hybrid incompatibility.</title>
        <authorList>
            <person name="Grover C.E."/>
            <person name="Yuan D."/>
            <person name="Arick M.A."/>
            <person name="Miller E.R."/>
            <person name="Hu G."/>
            <person name="Peterson D.G."/>
            <person name="Wendel J.F."/>
            <person name="Udall J.A."/>
        </authorList>
    </citation>
    <scope>NUCLEOTIDE SEQUENCE [LARGE SCALE GENOMIC DNA]</scope>
    <source>
        <strain evidence="3">JFW-Udall</strain>
        <tissue evidence="3">Leaf</tissue>
    </source>
</reference>
<dbReference type="AlphaFoldDB" id="A0A8J5YB65"/>
<feature type="compositionally biased region" description="Basic residues" evidence="2">
    <location>
        <begin position="125"/>
        <end position="134"/>
    </location>
</feature>
<evidence type="ECO:0000313" key="4">
    <source>
        <dbReference type="Proteomes" id="UP000701853"/>
    </source>
</evidence>
<dbReference type="Proteomes" id="UP000701853">
    <property type="component" value="Chromosome 12"/>
</dbReference>
<feature type="compositionally biased region" description="Polar residues" evidence="2">
    <location>
        <begin position="147"/>
        <end position="165"/>
    </location>
</feature>
<dbReference type="PANTHER" id="PTHR47587">
    <property type="entry name" value="OS05G0103500 PROTEIN"/>
    <property type="match status" value="1"/>
</dbReference>
<evidence type="ECO:0000256" key="1">
    <source>
        <dbReference type="SAM" id="Coils"/>
    </source>
</evidence>
<protein>
    <recommendedName>
        <fullName evidence="5">CHCH domain-containing protein</fullName>
    </recommendedName>
</protein>
<evidence type="ECO:0008006" key="5">
    <source>
        <dbReference type="Google" id="ProtNLM"/>
    </source>
</evidence>
<evidence type="ECO:0000256" key="2">
    <source>
        <dbReference type="SAM" id="MobiDB-lite"/>
    </source>
</evidence>
<proteinExistence type="predicted"/>
<keyword evidence="1" id="KW-0175">Coiled coil</keyword>
<feature type="region of interest" description="Disordered" evidence="2">
    <location>
        <begin position="122"/>
        <end position="172"/>
    </location>
</feature>
<dbReference type="EMBL" id="JAHUZN010000012">
    <property type="protein sequence ID" value="KAG8476581.1"/>
    <property type="molecule type" value="Genomic_DNA"/>
</dbReference>
<sequence length="282" mass="32160">MMTHSNQMDCLKEGKKIRQPATKKRSFSPLRFRRAELPSFVGFWLRSTAGSTPYFSSPEDSSHLNLCHYRLYTAFRLELGADHRLHRDTALPGISSWVGGDMGDFPIQISTRLIDRLTEDDEKVKKRTKKTKTRVPREPRLPETKVDQPQISDDSEQQKGTSTGTGWAVPPPLFMPVNQPPYSVSAELDAIRSVVKESENVVEKLRKQEKNMVQEVTQKAKDLHDKEFKIPEPKPMPCSVESNAWMTCYKENTNDLTKCAPLAQNFAECARRVRQLAKPADK</sequence>
<evidence type="ECO:0000313" key="3">
    <source>
        <dbReference type="EMBL" id="KAG8476581.1"/>
    </source>
</evidence>
<dbReference type="PANTHER" id="PTHR47587:SF2">
    <property type="entry name" value="OS05G0103500 PROTEIN"/>
    <property type="match status" value="1"/>
</dbReference>
<feature type="compositionally biased region" description="Basic and acidic residues" evidence="2">
    <location>
        <begin position="135"/>
        <end position="146"/>
    </location>
</feature>
<dbReference type="OrthoDB" id="70030at2759"/>
<gene>
    <name evidence="3" type="ORF">CXB51_033491</name>
</gene>
<accession>A0A8J5YB65</accession>
<name>A0A8J5YB65_9ROSI</name>
<keyword evidence="4" id="KW-1185">Reference proteome</keyword>